<evidence type="ECO:0000256" key="1">
    <source>
        <dbReference type="SAM" id="MobiDB-lite"/>
    </source>
</evidence>
<gene>
    <name evidence="2" type="ORF">KIN20_024541</name>
</gene>
<dbReference type="EMBL" id="JAHQIW010004978">
    <property type="protein sequence ID" value="KAJ1364441.1"/>
    <property type="molecule type" value="Genomic_DNA"/>
</dbReference>
<dbReference type="AlphaFoldDB" id="A0AAD5NA17"/>
<comment type="caution">
    <text evidence="2">The sequence shown here is derived from an EMBL/GenBank/DDBJ whole genome shotgun (WGS) entry which is preliminary data.</text>
</comment>
<proteinExistence type="predicted"/>
<evidence type="ECO:0000313" key="2">
    <source>
        <dbReference type="EMBL" id="KAJ1364441.1"/>
    </source>
</evidence>
<protein>
    <submittedName>
        <fullName evidence="2">Uncharacterized protein</fullName>
    </submittedName>
</protein>
<sequence>MSKFLNDKERLVPAQGVPFTFSRLDGHKAVTVGPTDHGFAARRKPKSKGSTTMNSLSSIKPKNFIPESFKFQFRSISQLVAYAKLLRKRLINGTGPFVLNSKVITSVTKRFSQSTVQSFKAFLEISKLVWRTIYSFIIQACIRILYLET</sequence>
<accession>A0AAD5NA17</accession>
<evidence type="ECO:0000313" key="3">
    <source>
        <dbReference type="Proteomes" id="UP001196413"/>
    </source>
</evidence>
<name>A0AAD5NA17_PARTN</name>
<organism evidence="2 3">
    <name type="scientific">Parelaphostrongylus tenuis</name>
    <name type="common">Meningeal worm</name>
    <dbReference type="NCBI Taxonomy" id="148309"/>
    <lineage>
        <taxon>Eukaryota</taxon>
        <taxon>Metazoa</taxon>
        <taxon>Ecdysozoa</taxon>
        <taxon>Nematoda</taxon>
        <taxon>Chromadorea</taxon>
        <taxon>Rhabditida</taxon>
        <taxon>Rhabditina</taxon>
        <taxon>Rhabditomorpha</taxon>
        <taxon>Strongyloidea</taxon>
        <taxon>Metastrongylidae</taxon>
        <taxon>Parelaphostrongylus</taxon>
    </lineage>
</organism>
<feature type="region of interest" description="Disordered" evidence="1">
    <location>
        <begin position="35"/>
        <end position="54"/>
    </location>
</feature>
<dbReference type="Proteomes" id="UP001196413">
    <property type="component" value="Unassembled WGS sequence"/>
</dbReference>
<keyword evidence="3" id="KW-1185">Reference proteome</keyword>
<reference evidence="2" key="1">
    <citation type="submission" date="2021-06" db="EMBL/GenBank/DDBJ databases">
        <title>Parelaphostrongylus tenuis whole genome reference sequence.</title>
        <authorList>
            <person name="Garwood T.J."/>
            <person name="Larsen P.A."/>
            <person name="Fountain-Jones N.M."/>
            <person name="Garbe J.R."/>
            <person name="Macchietto M.G."/>
            <person name="Kania S.A."/>
            <person name="Gerhold R.W."/>
            <person name="Richards J.E."/>
            <person name="Wolf T.M."/>
        </authorList>
    </citation>
    <scope>NUCLEOTIDE SEQUENCE</scope>
    <source>
        <strain evidence="2">MNPRO001-30</strain>
        <tissue evidence="2">Meninges</tissue>
    </source>
</reference>